<keyword evidence="8" id="KW-0675">Receptor</keyword>
<evidence type="ECO:0000259" key="11">
    <source>
        <dbReference type="PROSITE" id="PS50262"/>
    </source>
</evidence>
<comment type="caution">
    <text evidence="12">The sequence shown here is derived from an EMBL/GenBank/DDBJ whole genome shotgun (WGS) entry which is preliminary data.</text>
</comment>
<dbReference type="PROSITE" id="PS50262">
    <property type="entry name" value="G_PROTEIN_RECEP_F1_2"/>
    <property type="match status" value="2"/>
</dbReference>
<dbReference type="Pfam" id="PF00001">
    <property type="entry name" value="7tm_1"/>
    <property type="match status" value="2"/>
</dbReference>
<keyword evidence="9" id="KW-0807">Transducer</keyword>
<organism evidence="12 13">
    <name type="scientific">Ranitomeya imitator</name>
    <name type="common">mimic poison frog</name>
    <dbReference type="NCBI Taxonomy" id="111125"/>
    <lineage>
        <taxon>Eukaryota</taxon>
        <taxon>Metazoa</taxon>
        <taxon>Chordata</taxon>
        <taxon>Craniata</taxon>
        <taxon>Vertebrata</taxon>
        <taxon>Euteleostomi</taxon>
        <taxon>Amphibia</taxon>
        <taxon>Batrachia</taxon>
        <taxon>Anura</taxon>
        <taxon>Neobatrachia</taxon>
        <taxon>Hyloidea</taxon>
        <taxon>Dendrobatidae</taxon>
        <taxon>Dendrobatinae</taxon>
        <taxon>Ranitomeya</taxon>
    </lineage>
</organism>
<keyword evidence="2" id="KW-1003">Cell membrane</keyword>
<dbReference type="InterPro" id="IPR000725">
    <property type="entry name" value="Olfact_rcpt"/>
</dbReference>
<feature type="transmembrane region" description="Helical" evidence="10">
    <location>
        <begin position="133"/>
        <end position="156"/>
    </location>
</feature>
<sequence>MTVRQRLRQTLLLIGGKIIHTSQTTAVSISFKWQLEAEVVIRGPELLVLPWPESEPETASLNYKLHLRYVRSQQLQLLSGNHIVSFSQCYAQLYCFSVVATAEDILLFFMAYDRYVAICHPLHYHRILRRRNCILITIGIWAAAFLNALLFVTLALKMSSCHSNVIHQYFCDIKSLTKTTCTISAISDIFWISANPIRYRYFWLSEVVSTAEDILLFFMAYDRYVAICRPLHYHQILRRRNCTLITIGIWAAAFLNALLLVTLALKMSSCNSNVIHQYFCDIKSLTKTTCTSSAPRTPGVCNAVMCMTVRQTLLPISGKIIATGEIAMVPML</sequence>
<keyword evidence="7 10" id="KW-0472">Membrane</keyword>
<feature type="transmembrane region" description="Helical" evidence="10">
    <location>
        <begin position="201"/>
        <end position="221"/>
    </location>
</feature>
<evidence type="ECO:0000256" key="9">
    <source>
        <dbReference type="ARBA" id="ARBA00023224"/>
    </source>
</evidence>
<protein>
    <recommendedName>
        <fullName evidence="11">G-protein coupled receptors family 1 profile domain-containing protein</fullName>
    </recommendedName>
</protein>
<evidence type="ECO:0000256" key="5">
    <source>
        <dbReference type="ARBA" id="ARBA00022989"/>
    </source>
</evidence>
<evidence type="ECO:0000256" key="4">
    <source>
        <dbReference type="ARBA" id="ARBA00022725"/>
    </source>
</evidence>
<proteinExistence type="predicted"/>
<evidence type="ECO:0000256" key="2">
    <source>
        <dbReference type="ARBA" id="ARBA00022475"/>
    </source>
</evidence>
<keyword evidence="4" id="KW-0716">Sensory transduction</keyword>
<dbReference type="EMBL" id="CAUEEQ010018527">
    <property type="protein sequence ID" value="CAJ0940922.1"/>
    <property type="molecule type" value="Genomic_DNA"/>
</dbReference>
<evidence type="ECO:0000256" key="7">
    <source>
        <dbReference type="ARBA" id="ARBA00023136"/>
    </source>
</evidence>
<dbReference type="InterPro" id="IPR017452">
    <property type="entry name" value="GPCR_Rhodpsn_7TM"/>
</dbReference>
<evidence type="ECO:0000256" key="10">
    <source>
        <dbReference type="SAM" id="Phobius"/>
    </source>
</evidence>
<accession>A0ABN9LGP1</accession>
<evidence type="ECO:0000256" key="8">
    <source>
        <dbReference type="ARBA" id="ARBA00023170"/>
    </source>
</evidence>
<dbReference type="Proteomes" id="UP001176940">
    <property type="component" value="Unassembled WGS sequence"/>
</dbReference>
<keyword evidence="4" id="KW-0552">Olfaction</keyword>
<keyword evidence="3 10" id="KW-0812">Transmembrane</keyword>
<name>A0ABN9LGP1_9NEOB</name>
<keyword evidence="5 10" id="KW-1133">Transmembrane helix</keyword>
<evidence type="ECO:0000256" key="1">
    <source>
        <dbReference type="ARBA" id="ARBA00004651"/>
    </source>
</evidence>
<dbReference type="SUPFAM" id="SSF81321">
    <property type="entry name" value="Family A G protein-coupled receptor-like"/>
    <property type="match status" value="2"/>
</dbReference>
<keyword evidence="6" id="KW-0297">G-protein coupled receptor</keyword>
<feature type="domain" description="G-protein coupled receptors family 1 profile" evidence="11">
    <location>
        <begin position="222"/>
        <end position="332"/>
    </location>
</feature>
<dbReference type="InterPro" id="IPR000276">
    <property type="entry name" value="GPCR_Rhodpsn"/>
</dbReference>
<dbReference type="PRINTS" id="PR00245">
    <property type="entry name" value="OLFACTORYR"/>
</dbReference>
<reference evidence="12" key="1">
    <citation type="submission" date="2023-07" db="EMBL/GenBank/DDBJ databases">
        <authorList>
            <person name="Stuckert A."/>
        </authorList>
    </citation>
    <scope>NUCLEOTIDE SEQUENCE</scope>
</reference>
<comment type="subcellular location">
    <subcellularLocation>
        <location evidence="1">Cell membrane</location>
        <topology evidence="1">Multi-pass membrane protein</topology>
    </subcellularLocation>
</comment>
<dbReference type="PANTHER" id="PTHR26452">
    <property type="entry name" value="OLFACTORY RECEPTOR"/>
    <property type="match status" value="1"/>
</dbReference>
<evidence type="ECO:0000313" key="12">
    <source>
        <dbReference type="EMBL" id="CAJ0940922.1"/>
    </source>
</evidence>
<evidence type="ECO:0000256" key="3">
    <source>
        <dbReference type="ARBA" id="ARBA00022692"/>
    </source>
</evidence>
<keyword evidence="13" id="KW-1185">Reference proteome</keyword>
<gene>
    <name evidence="12" type="ORF">RIMI_LOCUS9074465</name>
</gene>
<evidence type="ECO:0000313" key="13">
    <source>
        <dbReference type="Proteomes" id="UP001176940"/>
    </source>
</evidence>
<feature type="domain" description="G-protein coupled receptors family 1 profile" evidence="11">
    <location>
        <begin position="89"/>
        <end position="221"/>
    </location>
</feature>
<evidence type="ECO:0000256" key="6">
    <source>
        <dbReference type="ARBA" id="ARBA00023040"/>
    </source>
</evidence>
<dbReference type="Gene3D" id="1.20.1070.10">
    <property type="entry name" value="Rhodopsin 7-helix transmembrane proteins"/>
    <property type="match status" value="2"/>
</dbReference>
<dbReference type="InterPro" id="IPR050516">
    <property type="entry name" value="Olfactory_GPCR"/>
</dbReference>
<feature type="transmembrane region" description="Helical" evidence="10">
    <location>
        <begin position="242"/>
        <end position="265"/>
    </location>
</feature>